<proteinExistence type="predicted"/>
<evidence type="ECO:0000313" key="1">
    <source>
        <dbReference type="EMBL" id="BCO26310.1"/>
    </source>
</evidence>
<sequence length="39" mass="4227">MSSPYICRATSVGLPRHASKVKLGSMTLFRPEVHQAQAA</sequence>
<dbReference type="EMBL" id="AP024238">
    <property type="protein sequence ID" value="BCO26310.1"/>
    <property type="molecule type" value="Genomic_DNA"/>
</dbReference>
<reference evidence="1 2" key="1">
    <citation type="journal article" date="2021" name="Microbiol. Spectr.">
        <title>A Single Bacterium Capable of Oxidation and Reduction of Iron at Circumneutral pH.</title>
        <authorList>
            <person name="Kato S."/>
            <person name="Ohkuma M."/>
        </authorList>
    </citation>
    <scope>NUCLEOTIDE SEQUENCE [LARGE SCALE GENOMIC DNA]</scope>
    <source>
        <strain evidence="1 2">MIZ03</strain>
    </source>
</reference>
<organism evidence="1 2">
    <name type="scientific">Rhodoferax lithotrophicus</name>
    <dbReference type="NCBI Taxonomy" id="2798804"/>
    <lineage>
        <taxon>Bacteria</taxon>
        <taxon>Pseudomonadati</taxon>
        <taxon>Pseudomonadota</taxon>
        <taxon>Betaproteobacteria</taxon>
        <taxon>Burkholderiales</taxon>
        <taxon>Comamonadaceae</taxon>
        <taxon>Rhodoferax</taxon>
    </lineage>
</organism>
<gene>
    <name evidence="1" type="ORF">MIZ03_1190</name>
</gene>
<keyword evidence="2" id="KW-1185">Reference proteome</keyword>
<dbReference type="Proteomes" id="UP000824366">
    <property type="component" value="Chromosome"/>
</dbReference>
<accession>A0ABM7MJ60</accession>
<protein>
    <submittedName>
        <fullName evidence="1">Uncharacterized protein</fullName>
    </submittedName>
</protein>
<evidence type="ECO:0000313" key="2">
    <source>
        <dbReference type="Proteomes" id="UP000824366"/>
    </source>
</evidence>
<name>A0ABM7MJ60_9BURK</name>